<comment type="caution">
    <text evidence="2">The sequence shown here is derived from an EMBL/GenBank/DDBJ whole genome shotgun (WGS) entry which is preliminary data.</text>
</comment>
<proteinExistence type="predicted"/>
<reference evidence="2 3" key="1">
    <citation type="submission" date="2023-01" db="EMBL/GenBank/DDBJ databases">
        <authorList>
            <person name="Whitehead M."/>
        </authorList>
    </citation>
    <scope>NUCLEOTIDE SEQUENCE [LARGE SCALE GENOMIC DNA]</scope>
</reference>
<sequence length="112" mass="13316">MSKVLEKIINKRLIWFLESTNRISNQQCGFRRNYSTMDNLSSLHTDICTAFKSNQHLILISLDLQKAYDMVWRDRVLSTLIKWDINGHMFKFLSNFLTNRSFRVKIQNTLSN</sequence>
<dbReference type="Proteomes" id="UP001160148">
    <property type="component" value="Unassembled WGS sequence"/>
</dbReference>
<gene>
    <name evidence="2" type="ORF">MEUPH1_LOCUS21190</name>
</gene>
<dbReference type="PANTHER" id="PTHR19446">
    <property type="entry name" value="REVERSE TRANSCRIPTASES"/>
    <property type="match status" value="1"/>
</dbReference>
<keyword evidence="3" id="KW-1185">Reference proteome</keyword>
<dbReference type="EMBL" id="CARXXK010000004">
    <property type="protein sequence ID" value="CAI6366626.1"/>
    <property type="molecule type" value="Genomic_DNA"/>
</dbReference>
<evidence type="ECO:0000313" key="2">
    <source>
        <dbReference type="EMBL" id="CAI6366626.1"/>
    </source>
</evidence>
<feature type="domain" description="Reverse transcriptase" evidence="1">
    <location>
        <begin position="2"/>
        <end position="103"/>
    </location>
</feature>
<accession>A0AAV0XGI4</accession>
<protein>
    <recommendedName>
        <fullName evidence="1">Reverse transcriptase domain-containing protein</fullName>
    </recommendedName>
</protein>
<dbReference type="AlphaFoldDB" id="A0AAV0XGI4"/>
<name>A0AAV0XGI4_9HEMI</name>
<dbReference type="Pfam" id="PF00078">
    <property type="entry name" value="RVT_1"/>
    <property type="match status" value="1"/>
</dbReference>
<dbReference type="InterPro" id="IPR000477">
    <property type="entry name" value="RT_dom"/>
</dbReference>
<evidence type="ECO:0000313" key="3">
    <source>
        <dbReference type="Proteomes" id="UP001160148"/>
    </source>
</evidence>
<organism evidence="2 3">
    <name type="scientific">Macrosiphum euphorbiae</name>
    <name type="common">potato aphid</name>
    <dbReference type="NCBI Taxonomy" id="13131"/>
    <lineage>
        <taxon>Eukaryota</taxon>
        <taxon>Metazoa</taxon>
        <taxon>Ecdysozoa</taxon>
        <taxon>Arthropoda</taxon>
        <taxon>Hexapoda</taxon>
        <taxon>Insecta</taxon>
        <taxon>Pterygota</taxon>
        <taxon>Neoptera</taxon>
        <taxon>Paraneoptera</taxon>
        <taxon>Hemiptera</taxon>
        <taxon>Sternorrhyncha</taxon>
        <taxon>Aphidomorpha</taxon>
        <taxon>Aphidoidea</taxon>
        <taxon>Aphididae</taxon>
        <taxon>Macrosiphini</taxon>
        <taxon>Macrosiphum</taxon>
    </lineage>
</organism>
<evidence type="ECO:0000259" key="1">
    <source>
        <dbReference type="Pfam" id="PF00078"/>
    </source>
</evidence>